<organism evidence="11 12">
    <name type="scientific">Tissierella pigra</name>
    <dbReference type="NCBI Taxonomy" id="2607614"/>
    <lineage>
        <taxon>Bacteria</taxon>
        <taxon>Bacillati</taxon>
        <taxon>Bacillota</taxon>
        <taxon>Tissierellia</taxon>
        <taxon>Tissierellales</taxon>
        <taxon>Tissierellaceae</taxon>
        <taxon>Tissierella</taxon>
    </lineage>
</organism>
<dbReference type="PRINTS" id="PR00727">
    <property type="entry name" value="LEADERPTASE"/>
</dbReference>
<comment type="catalytic activity">
    <reaction evidence="1 8">
        <text>Cleavage of hydrophobic, N-terminal signal or leader sequences from secreted and periplasmic proteins.</text>
        <dbReference type="EC" id="3.4.21.89"/>
    </reaction>
</comment>
<keyword evidence="12" id="KW-1185">Reference proteome</keyword>
<dbReference type="Pfam" id="PF10502">
    <property type="entry name" value="Peptidase_S26"/>
    <property type="match status" value="1"/>
</dbReference>
<dbReference type="EC" id="3.4.21.89" evidence="4 8"/>
<dbReference type="CDD" id="cd06530">
    <property type="entry name" value="S26_SPase_I"/>
    <property type="match status" value="1"/>
</dbReference>
<dbReference type="InterPro" id="IPR019758">
    <property type="entry name" value="Pept_S26A_signal_pept_1_CS"/>
</dbReference>
<sequence>MKSNLFVSHQKRRRNVFIREVISWLTTIILTIIIALFISGNIFSLTGIKGQSMEPTFYEDERVINYKLGYNFTAPKRNQIVIINRYEGQERGIVKNIINEGKDIITNILNKFTNNIDEKYIIKRVIGVPGDIIDIKDGDVYLNGHKLEEDYIKGNTFAREDLGYPLTIPEDKVFVLGDNREHSLDSRDLGLIDYSQVKGKVTFRIWPLKSISKVS</sequence>
<reference evidence="11 12" key="1">
    <citation type="submission" date="2019-09" db="EMBL/GenBank/DDBJ databases">
        <title>In-depth cultivation of the pig gut microbiome towards novel bacterial diversity and tailored functional studies.</title>
        <authorList>
            <person name="Wylensek D."/>
            <person name="Hitch T.C.A."/>
            <person name="Clavel T."/>
        </authorList>
    </citation>
    <scope>NUCLEOTIDE SEQUENCE [LARGE SCALE GENOMIC DNA]</scope>
    <source>
        <strain evidence="11 12">WCA3-693-APC-4?</strain>
    </source>
</reference>
<protein>
    <recommendedName>
        <fullName evidence="4 8">Signal peptidase I</fullName>
        <ecNumber evidence="4 8">3.4.21.89</ecNumber>
    </recommendedName>
</protein>
<comment type="similarity">
    <text evidence="3 9">Belongs to the peptidase S26 family.</text>
</comment>
<feature type="domain" description="Peptidase S26" evidence="10">
    <location>
        <begin position="22"/>
        <end position="206"/>
    </location>
</feature>
<dbReference type="GO" id="GO:0005886">
    <property type="term" value="C:plasma membrane"/>
    <property type="evidence" value="ECO:0007669"/>
    <property type="project" value="UniProtKB-SubCell"/>
</dbReference>
<dbReference type="InterPro" id="IPR036286">
    <property type="entry name" value="LexA/Signal_pep-like_sf"/>
</dbReference>
<dbReference type="EMBL" id="VUNQ01000008">
    <property type="protein sequence ID" value="MSU00843.1"/>
    <property type="molecule type" value="Genomic_DNA"/>
</dbReference>
<dbReference type="PROSITE" id="PS00761">
    <property type="entry name" value="SPASE_I_3"/>
    <property type="match status" value="1"/>
</dbReference>
<dbReference type="InterPro" id="IPR000223">
    <property type="entry name" value="Pept_S26A_signal_pept_1"/>
</dbReference>
<evidence type="ECO:0000256" key="9">
    <source>
        <dbReference type="RuleBase" id="RU362042"/>
    </source>
</evidence>
<evidence type="ECO:0000256" key="3">
    <source>
        <dbReference type="ARBA" id="ARBA00009370"/>
    </source>
</evidence>
<dbReference type="Gene3D" id="2.10.109.10">
    <property type="entry name" value="Umud Fragment, subunit A"/>
    <property type="match status" value="1"/>
</dbReference>
<feature type="transmembrane region" description="Helical" evidence="8">
    <location>
        <begin position="21"/>
        <end position="43"/>
    </location>
</feature>
<evidence type="ECO:0000256" key="6">
    <source>
        <dbReference type="ARBA" id="ARBA00022801"/>
    </source>
</evidence>
<dbReference type="PANTHER" id="PTHR43390">
    <property type="entry name" value="SIGNAL PEPTIDASE I"/>
    <property type="match status" value="1"/>
</dbReference>
<dbReference type="RefSeq" id="WP_154439264.1">
    <property type="nucleotide sequence ID" value="NZ_JAHLPJ010000001.1"/>
</dbReference>
<evidence type="ECO:0000259" key="10">
    <source>
        <dbReference type="Pfam" id="PF10502"/>
    </source>
</evidence>
<evidence type="ECO:0000313" key="11">
    <source>
        <dbReference type="EMBL" id="MSU00843.1"/>
    </source>
</evidence>
<keyword evidence="5 8" id="KW-0645">Protease</keyword>
<dbReference type="Proteomes" id="UP000469523">
    <property type="component" value="Unassembled WGS sequence"/>
</dbReference>
<dbReference type="SUPFAM" id="SSF51306">
    <property type="entry name" value="LexA/Signal peptidase"/>
    <property type="match status" value="1"/>
</dbReference>
<keyword evidence="6 8" id="KW-0378">Hydrolase</keyword>
<comment type="subcellular location">
    <subcellularLocation>
        <location evidence="2">Cell membrane</location>
        <topology evidence="2">Single-pass type II membrane protein</topology>
    </subcellularLocation>
    <subcellularLocation>
        <location evidence="9">Membrane</location>
        <topology evidence="9">Single-pass type II membrane protein</topology>
    </subcellularLocation>
</comment>
<evidence type="ECO:0000256" key="8">
    <source>
        <dbReference type="RuleBase" id="RU003993"/>
    </source>
</evidence>
<feature type="active site" evidence="7">
    <location>
        <position position="52"/>
    </location>
</feature>
<keyword evidence="8" id="KW-1133">Transmembrane helix</keyword>
<evidence type="ECO:0000256" key="2">
    <source>
        <dbReference type="ARBA" id="ARBA00004401"/>
    </source>
</evidence>
<dbReference type="InterPro" id="IPR019533">
    <property type="entry name" value="Peptidase_S26"/>
</dbReference>
<evidence type="ECO:0000256" key="7">
    <source>
        <dbReference type="PIRSR" id="PIRSR600223-1"/>
    </source>
</evidence>
<keyword evidence="8" id="KW-0812">Transmembrane</keyword>
<keyword evidence="8" id="KW-0472">Membrane</keyword>
<feature type="active site" evidence="7">
    <location>
        <position position="123"/>
    </location>
</feature>
<dbReference type="GO" id="GO:0004252">
    <property type="term" value="F:serine-type endopeptidase activity"/>
    <property type="evidence" value="ECO:0007669"/>
    <property type="project" value="InterPro"/>
</dbReference>
<dbReference type="PANTHER" id="PTHR43390:SF1">
    <property type="entry name" value="CHLOROPLAST PROCESSING PEPTIDASE"/>
    <property type="match status" value="1"/>
</dbReference>
<dbReference type="InterPro" id="IPR019757">
    <property type="entry name" value="Pept_S26A_signal_pept_1_Lys-AS"/>
</dbReference>
<evidence type="ECO:0000256" key="1">
    <source>
        <dbReference type="ARBA" id="ARBA00000677"/>
    </source>
</evidence>
<dbReference type="GO" id="GO:0009003">
    <property type="term" value="F:signal peptidase activity"/>
    <property type="evidence" value="ECO:0007669"/>
    <property type="project" value="UniProtKB-EC"/>
</dbReference>
<dbReference type="AlphaFoldDB" id="A0A6N7XTV0"/>
<evidence type="ECO:0000256" key="5">
    <source>
        <dbReference type="ARBA" id="ARBA00022670"/>
    </source>
</evidence>
<proteinExistence type="inferred from homology"/>
<evidence type="ECO:0000256" key="4">
    <source>
        <dbReference type="ARBA" id="ARBA00013208"/>
    </source>
</evidence>
<name>A0A6N7XTV0_9FIRM</name>
<dbReference type="GO" id="GO:0006465">
    <property type="term" value="P:signal peptide processing"/>
    <property type="evidence" value="ECO:0007669"/>
    <property type="project" value="InterPro"/>
</dbReference>
<gene>
    <name evidence="11" type="primary">lepB</name>
    <name evidence="11" type="ORF">FYJ83_05095</name>
</gene>
<dbReference type="PROSITE" id="PS00760">
    <property type="entry name" value="SPASE_I_2"/>
    <property type="match status" value="1"/>
</dbReference>
<comment type="caution">
    <text evidence="11">The sequence shown here is derived from an EMBL/GenBank/DDBJ whole genome shotgun (WGS) entry which is preliminary data.</text>
</comment>
<accession>A0A6N7XTV0</accession>
<dbReference type="InterPro" id="IPR019756">
    <property type="entry name" value="Pept_S26A_signal_pept_1_Ser-AS"/>
</dbReference>
<dbReference type="PROSITE" id="PS00501">
    <property type="entry name" value="SPASE_I_1"/>
    <property type="match status" value="1"/>
</dbReference>
<evidence type="ECO:0000313" key="12">
    <source>
        <dbReference type="Proteomes" id="UP000469523"/>
    </source>
</evidence>
<dbReference type="NCBIfam" id="TIGR02227">
    <property type="entry name" value="sigpep_I_bact"/>
    <property type="match status" value="1"/>
</dbReference>